<accession>A0A0R1UZY2</accession>
<evidence type="ECO:0000313" key="1">
    <source>
        <dbReference type="EMBL" id="KRL98924.1"/>
    </source>
</evidence>
<dbReference type="Proteomes" id="UP000051166">
    <property type="component" value="Unassembled WGS sequence"/>
</dbReference>
<sequence>MTYGTRLSVTSRGAGLKFHFWLSPFCVATIARIKKRNFISAAVNADFNNLIHKKK</sequence>
<dbReference type="EMBL" id="AZFQ01000036">
    <property type="protein sequence ID" value="KRL98924.1"/>
    <property type="molecule type" value="Genomic_DNA"/>
</dbReference>
<reference evidence="1 2" key="1">
    <citation type="journal article" date="2015" name="Genome Announc.">
        <title>Expanding the biotechnology potential of lactobacilli through comparative genomics of 213 strains and associated genera.</title>
        <authorList>
            <person name="Sun Z."/>
            <person name="Harris H.M."/>
            <person name="McCann A."/>
            <person name="Guo C."/>
            <person name="Argimon S."/>
            <person name="Zhang W."/>
            <person name="Yang X."/>
            <person name="Jeffery I.B."/>
            <person name="Cooney J.C."/>
            <person name="Kagawa T.F."/>
            <person name="Liu W."/>
            <person name="Song Y."/>
            <person name="Salvetti E."/>
            <person name="Wrobel A."/>
            <person name="Rasinkangas P."/>
            <person name="Parkhill J."/>
            <person name="Rea M.C."/>
            <person name="O'Sullivan O."/>
            <person name="Ritari J."/>
            <person name="Douillard F.P."/>
            <person name="Paul Ross R."/>
            <person name="Yang R."/>
            <person name="Briner A.E."/>
            <person name="Felis G.E."/>
            <person name="de Vos W.M."/>
            <person name="Barrangou R."/>
            <person name="Klaenhammer T.R."/>
            <person name="Caufield P.W."/>
            <person name="Cui Y."/>
            <person name="Zhang H."/>
            <person name="O'Toole P.W."/>
        </authorList>
    </citation>
    <scope>NUCLEOTIDE SEQUENCE [LARGE SCALE GENOMIC DNA]</scope>
    <source>
        <strain evidence="1 2">DSM 16230</strain>
    </source>
</reference>
<organism evidence="1 2">
    <name type="scientific">Liquorilactobacillus satsumensis DSM 16230 = JCM 12392</name>
    <dbReference type="NCBI Taxonomy" id="1423801"/>
    <lineage>
        <taxon>Bacteria</taxon>
        <taxon>Bacillati</taxon>
        <taxon>Bacillota</taxon>
        <taxon>Bacilli</taxon>
        <taxon>Lactobacillales</taxon>
        <taxon>Lactobacillaceae</taxon>
        <taxon>Liquorilactobacillus</taxon>
    </lineage>
</organism>
<dbReference type="STRING" id="1423801.FD50_GL000741"/>
<evidence type="ECO:0000313" key="2">
    <source>
        <dbReference type="Proteomes" id="UP000051166"/>
    </source>
</evidence>
<keyword evidence="2" id="KW-1185">Reference proteome</keyword>
<proteinExistence type="predicted"/>
<gene>
    <name evidence="1" type="ORF">FD50_GL000741</name>
</gene>
<dbReference type="PATRIC" id="fig|1423801.4.peg.752"/>
<name>A0A0R1UZY2_9LACO</name>
<comment type="caution">
    <text evidence="1">The sequence shown here is derived from an EMBL/GenBank/DDBJ whole genome shotgun (WGS) entry which is preliminary data.</text>
</comment>
<dbReference type="AlphaFoldDB" id="A0A0R1UZY2"/>
<protein>
    <submittedName>
        <fullName evidence="1">Uncharacterized protein</fullName>
    </submittedName>
</protein>